<accession>A0A0F3RRH6</accession>
<dbReference type="STRING" id="216463.VC81_08355"/>
<gene>
    <name evidence="3" type="ORF">VC81_08355</name>
</gene>
<evidence type="ECO:0000313" key="4">
    <source>
        <dbReference type="Proteomes" id="UP000033491"/>
    </source>
</evidence>
<reference evidence="3 4" key="1">
    <citation type="submission" date="2015-03" db="EMBL/GenBank/DDBJ databases">
        <authorList>
            <person name="Zheng J."/>
            <person name="Ganezle M."/>
        </authorList>
    </citation>
    <scope>NUCLEOTIDE SEQUENCE [LARGE SCALE GENOMIC DNA]</scope>
    <source>
        <strain evidence="3 4">LP38</strain>
    </source>
</reference>
<feature type="transmembrane region" description="Helical" evidence="1">
    <location>
        <begin position="7"/>
        <end position="28"/>
    </location>
</feature>
<dbReference type="Gene3D" id="2.160.20.120">
    <property type="match status" value="1"/>
</dbReference>
<evidence type="ECO:0000256" key="1">
    <source>
        <dbReference type="SAM" id="Phobius"/>
    </source>
</evidence>
<evidence type="ECO:0000313" key="3">
    <source>
        <dbReference type="EMBL" id="KJW12495.1"/>
    </source>
</evidence>
<comment type="caution">
    <text evidence="3">The sequence shown here is derived from an EMBL/GenBank/DDBJ whole genome shotgun (WGS) entry which is preliminary data.</text>
</comment>
<dbReference type="RefSeq" id="WP_045807602.1">
    <property type="nucleotide sequence ID" value="NZ_JZCR01000019.1"/>
</dbReference>
<dbReference type="Pfam" id="PF13349">
    <property type="entry name" value="DUF4097"/>
    <property type="match status" value="1"/>
</dbReference>
<feature type="domain" description="DUF4097" evidence="2">
    <location>
        <begin position="60"/>
        <end position="326"/>
    </location>
</feature>
<name>A0A0F3RRH6_9LACO</name>
<keyword evidence="1" id="KW-0812">Transmembrane</keyword>
<proteinExistence type="predicted"/>
<dbReference type="AlphaFoldDB" id="A0A0F3RRH6"/>
<dbReference type="Proteomes" id="UP000033491">
    <property type="component" value="Unassembled WGS sequence"/>
</dbReference>
<keyword evidence="1" id="KW-1133">Transmembrane helix</keyword>
<dbReference type="PATRIC" id="fig|216463.3.peg.788"/>
<dbReference type="EMBL" id="JZCR01000019">
    <property type="protein sequence ID" value="KJW12495.1"/>
    <property type="molecule type" value="Genomic_DNA"/>
</dbReference>
<evidence type="ECO:0000259" key="2">
    <source>
        <dbReference type="Pfam" id="PF13349"/>
    </source>
</evidence>
<organism evidence="3 4">
    <name type="scientific">Levilactobacillus spicheri</name>
    <dbReference type="NCBI Taxonomy" id="216463"/>
    <lineage>
        <taxon>Bacteria</taxon>
        <taxon>Bacillati</taxon>
        <taxon>Bacillota</taxon>
        <taxon>Bacilli</taxon>
        <taxon>Lactobacillales</taxon>
        <taxon>Lactobacillaceae</taxon>
        <taxon>Levilactobacillus</taxon>
    </lineage>
</organism>
<dbReference type="OrthoDB" id="2317492at2"/>
<dbReference type="InterPro" id="IPR025164">
    <property type="entry name" value="Toastrack_DUF4097"/>
</dbReference>
<sequence>MKRRKKLDVIISVVAILVGGILMSWGIAHKGMRSVVWDSADHKLVVNQTVSRTSRPAAYQKIVIDTKLPVTIRRSNVSRVTVQQQNFNRKRQPVTTTVRDHTLTIRGGDSRQHNVIFHGPDITRDDEAFDTSGRIIVEVPQRTSVQQVTLQKSWTVRLEDLTLKQITGPTGGSFQAKNVTVKQALDLRQGDADVYLTNVTAPQLQLHTDDGDVDVKQSRFTSRDNLIASDEGDVTLATTQLGGGRVTTGDGDVHIRSNDLAHHLTVTSSEGDLSGLVAADAGVTANGTSDSEITLFGRSRKSGTQIRPHAKVQYTFSVGDDGDITVR</sequence>
<protein>
    <recommendedName>
        <fullName evidence="2">DUF4097 domain-containing protein</fullName>
    </recommendedName>
</protein>
<keyword evidence="1" id="KW-0472">Membrane</keyword>